<dbReference type="PRINTS" id="PR01039">
    <property type="entry name" value="TRNASYNTHTRP"/>
</dbReference>
<keyword evidence="6 9" id="KW-0648">Protein biosynthesis</keyword>
<gene>
    <name evidence="10" type="ORF">JOF56_001180</name>
</gene>
<evidence type="ECO:0000256" key="8">
    <source>
        <dbReference type="NCBIfam" id="TIGR00233"/>
    </source>
</evidence>
<dbReference type="EC" id="6.1.1.2" evidence="2 8"/>
<dbReference type="InterPro" id="IPR002306">
    <property type="entry name" value="Trp-tRNA-ligase"/>
</dbReference>
<evidence type="ECO:0000256" key="4">
    <source>
        <dbReference type="ARBA" id="ARBA00022741"/>
    </source>
</evidence>
<evidence type="ECO:0000256" key="3">
    <source>
        <dbReference type="ARBA" id="ARBA00022598"/>
    </source>
</evidence>
<evidence type="ECO:0000313" key="11">
    <source>
        <dbReference type="Proteomes" id="UP001519332"/>
    </source>
</evidence>
<protein>
    <recommendedName>
        <fullName evidence="2 8">Tryptophan--tRNA ligase</fullName>
        <ecNumber evidence="2 8">6.1.1.2</ecNumber>
    </recommendedName>
</protein>
<dbReference type="InterPro" id="IPR002305">
    <property type="entry name" value="aa-tRNA-synth_Ic"/>
</dbReference>
<dbReference type="Proteomes" id="UP001519332">
    <property type="component" value="Unassembled WGS sequence"/>
</dbReference>
<dbReference type="Gene3D" id="1.10.240.10">
    <property type="entry name" value="Tyrosyl-Transfer RNA Synthetase"/>
    <property type="match status" value="1"/>
</dbReference>
<dbReference type="SUPFAM" id="SSF52374">
    <property type="entry name" value="Nucleotidylyl transferase"/>
    <property type="match status" value="1"/>
</dbReference>
<evidence type="ECO:0000256" key="7">
    <source>
        <dbReference type="ARBA" id="ARBA00023146"/>
    </source>
</evidence>
<keyword evidence="5 9" id="KW-0067">ATP-binding</keyword>
<accession>A0ABS4T9L8</accession>
<comment type="similarity">
    <text evidence="1 9">Belongs to the class-I aminoacyl-tRNA synthetase family.</text>
</comment>
<comment type="caution">
    <text evidence="10">The sequence shown here is derived from an EMBL/GenBank/DDBJ whole genome shotgun (WGS) entry which is preliminary data.</text>
</comment>
<keyword evidence="11" id="KW-1185">Reference proteome</keyword>
<evidence type="ECO:0000313" key="10">
    <source>
        <dbReference type="EMBL" id="MBP2320795.1"/>
    </source>
</evidence>
<dbReference type="InterPro" id="IPR014729">
    <property type="entry name" value="Rossmann-like_a/b/a_fold"/>
</dbReference>
<dbReference type="InterPro" id="IPR050203">
    <property type="entry name" value="Trp-tRNA_synthetase"/>
</dbReference>
<dbReference type="NCBIfam" id="TIGR00233">
    <property type="entry name" value="trpS"/>
    <property type="match status" value="1"/>
</dbReference>
<dbReference type="CDD" id="cd00806">
    <property type="entry name" value="TrpRS_core"/>
    <property type="match status" value="1"/>
</dbReference>
<evidence type="ECO:0000256" key="6">
    <source>
        <dbReference type="ARBA" id="ARBA00022917"/>
    </source>
</evidence>
<dbReference type="PANTHER" id="PTHR43766:SF1">
    <property type="entry name" value="TRYPTOPHAN--TRNA LIGASE, MITOCHONDRIAL"/>
    <property type="match status" value="1"/>
</dbReference>
<keyword evidence="4 9" id="KW-0547">Nucleotide-binding</keyword>
<dbReference type="GO" id="GO:0004830">
    <property type="term" value="F:tryptophan-tRNA ligase activity"/>
    <property type="evidence" value="ECO:0007669"/>
    <property type="project" value="UniProtKB-EC"/>
</dbReference>
<dbReference type="PANTHER" id="PTHR43766">
    <property type="entry name" value="TRYPTOPHAN--TRNA LIGASE, MITOCHONDRIAL"/>
    <property type="match status" value="1"/>
</dbReference>
<evidence type="ECO:0000256" key="1">
    <source>
        <dbReference type="ARBA" id="ARBA00005594"/>
    </source>
</evidence>
<organism evidence="10 11">
    <name type="scientific">Kibdelosporangium banguiense</name>
    <dbReference type="NCBI Taxonomy" id="1365924"/>
    <lineage>
        <taxon>Bacteria</taxon>
        <taxon>Bacillati</taxon>
        <taxon>Actinomycetota</taxon>
        <taxon>Actinomycetes</taxon>
        <taxon>Pseudonocardiales</taxon>
        <taxon>Pseudonocardiaceae</taxon>
        <taxon>Kibdelosporangium</taxon>
    </lineage>
</organism>
<name>A0ABS4T9L8_9PSEU</name>
<keyword evidence="3 9" id="KW-0436">Ligase</keyword>
<evidence type="ECO:0000256" key="2">
    <source>
        <dbReference type="ARBA" id="ARBA00013161"/>
    </source>
</evidence>
<reference evidence="10 11" key="1">
    <citation type="submission" date="2021-03" db="EMBL/GenBank/DDBJ databases">
        <title>Sequencing the genomes of 1000 actinobacteria strains.</title>
        <authorList>
            <person name="Klenk H.-P."/>
        </authorList>
    </citation>
    <scope>NUCLEOTIDE SEQUENCE [LARGE SCALE GENOMIC DNA]</scope>
    <source>
        <strain evidence="10 11">DSM 46670</strain>
    </source>
</reference>
<dbReference type="EMBL" id="JAGINW010000001">
    <property type="protein sequence ID" value="MBP2320795.1"/>
    <property type="molecule type" value="Genomic_DNA"/>
</dbReference>
<keyword evidence="7 9" id="KW-0030">Aminoacyl-tRNA synthetase</keyword>
<dbReference type="RefSeq" id="WP_209635256.1">
    <property type="nucleotide sequence ID" value="NZ_JAGINW010000001.1"/>
</dbReference>
<evidence type="ECO:0000256" key="5">
    <source>
        <dbReference type="ARBA" id="ARBA00022840"/>
    </source>
</evidence>
<sequence length="321" mass="35610">MTRLSAATPSGHAHLGNYLGAIRRWAREGTDEDLYFVSDMHGMTTSYNPQRLRSLSREMLATLIGSSISPDRVFVQSDITAQLASLTWILECTCTFGEVARMIQFKEKSAGAKTVRLGLLTYPVLMAADILLPGADEVPVGEDQMQHVELARTLARRFNTTYGEAFVVPKAVTPKVAARIRDLANPDRKMAKSTRDEAGVVFLLDDPDMIRRKFQRAVTDGLDQVEYRPDEQPGVANLLEILGACTDQSPRVAAESITTYRELKETVADAVVEELREVRKRTQDLLADPAELDRIRATGAERARQRGEHRLEAVTRLAGIG</sequence>
<dbReference type="Gene3D" id="3.40.50.620">
    <property type="entry name" value="HUPs"/>
    <property type="match status" value="1"/>
</dbReference>
<dbReference type="Pfam" id="PF00579">
    <property type="entry name" value="tRNA-synt_1b"/>
    <property type="match status" value="1"/>
</dbReference>
<evidence type="ECO:0000256" key="9">
    <source>
        <dbReference type="RuleBase" id="RU363036"/>
    </source>
</evidence>
<proteinExistence type="inferred from homology"/>